<keyword evidence="1" id="KW-0472">Membrane</keyword>
<organism evidence="2 3">
    <name type="scientific">Hypericibacter terrae</name>
    <dbReference type="NCBI Taxonomy" id="2602015"/>
    <lineage>
        <taxon>Bacteria</taxon>
        <taxon>Pseudomonadati</taxon>
        <taxon>Pseudomonadota</taxon>
        <taxon>Alphaproteobacteria</taxon>
        <taxon>Rhodospirillales</taxon>
        <taxon>Dongiaceae</taxon>
        <taxon>Hypericibacter</taxon>
    </lineage>
</organism>
<evidence type="ECO:0000313" key="3">
    <source>
        <dbReference type="Proteomes" id="UP000326202"/>
    </source>
</evidence>
<dbReference type="Proteomes" id="UP000326202">
    <property type="component" value="Chromosome"/>
</dbReference>
<feature type="transmembrane region" description="Helical" evidence="1">
    <location>
        <begin position="83"/>
        <end position="102"/>
    </location>
</feature>
<dbReference type="InterPro" id="IPR009325">
    <property type="entry name" value="DUF983"/>
</dbReference>
<reference evidence="2 3" key="1">
    <citation type="submission" date="2019-08" db="EMBL/GenBank/DDBJ databases">
        <title>Hyperibacter terrae gen. nov., sp. nov. and Hyperibacter viscosus sp. nov., two new members in the family Rhodospirillaceae isolated from the rhizosphere of Hypericum perforatum.</title>
        <authorList>
            <person name="Noviana Z."/>
        </authorList>
    </citation>
    <scope>NUCLEOTIDE SEQUENCE [LARGE SCALE GENOMIC DNA]</scope>
    <source>
        <strain evidence="2 3">R5913</strain>
    </source>
</reference>
<evidence type="ECO:0000256" key="1">
    <source>
        <dbReference type="SAM" id="Phobius"/>
    </source>
</evidence>
<dbReference type="EMBL" id="CP042906">
    <property type="protein sequence ID" value="QEX15498.1"/>
    <property type="molecule type" value="Genomic_DNA"/>
</dbReference>
<keyword evidence="1" id="KW-1133">Transmembrane helix</keyword>
<accession>A0A5J6MDF7</accession>
<keyword evidence="3" id="KW-1185">Reference proteome</keyword>
<keyword evidence="1" id="KW-0812">Transmembrane</keyword>
<evidence type="ECO:0008006" key="4">
    <source>
        <dbReference type="Google" id="ProtNLM"/>
    </source>
</evidence>
<proteinExistence type="predicted"/>
<name>A0A5J6MDF7_9PROT</name>
<feature type="transmembrane region" description="Helical" evidence="1">
    <location>
        <begin position="57"/>
        <end position="77"/>
    </location>
</feature>
<dbReference type="Pfam" id="PF06170">
    <property type="entry name" value="DUF983"/>
    <property type="match status" value="1"/>
</dbReference>
<dbReference type="KEGG" id="htq:FRZ44_07820"/>
<gene>
    <name evidence="2" type="ORF">FRZ44_07820</name>
</gene>
<protein>
    <recommendedName>
        <fullName evidence="4">DUF983 domain-containing protein</fullName>
    </recommendedName>
</protein>
<dbReference type="RefSeq" id="WP_151175942.1">
    <property type="nucleotide sequence ID" value="NZ_CP042906.1"/>
</dbReference>
<sequence length="126" mass="13435">MSAGGSYPRLSPFKTGLACRCPRCGRGRIFSGFLKIADRCPVCGLDLGGEDAGDGPAVFIILFMGALVVALALLTEAWFSPPYWVHLVLWGPLILIGSLLLMRPFKGIMVALQYQHKAGEGGGRLG</sequence>
<dbReference type="AlphaFoldDB" id="A0A5J6MDF7"/>
<evidence type="ECO:0000313" key="2">
    <source>
        <dbReference type="EMBL" id="QEX15498.1"/>
    </source>
</evidence>
<dbReference type="OrthoDB" id="9799456at2"/>